<dbReference type="InterPro" id="IPR001460">
    <property type="entry name" value="PCN-bd_Tpept"/>
</dbReference>
<proteinExistence type="predicted"/>
<keyword evidence="1" id="KW-0472">Membrane</keyword>
<accession>A0A845QW12</accession>
<dbReference type="SUPFAM" id="SSF56601">
    <property type="entry name" value="beta-lactamase/transpeptidase-like"/>
    <property type="match status" value="1"/>
</dbReference>
<feature type="domain" description="Penicillin-binding protein transpeptidase" evidence="2">
    <location>
        <begin position="244"/>
        <end position="552"/>
    </location>
</feature>
<keyword evidence="4" id="KW-1185">Reference proteome</keyword>
<protein>
    <submittedName>
        <fullName evidence="3">Penicillin-binding protein 2</fullName>
    </submittedName>
</protein>
<organism evidence="3 4">
    <name type="scientific">Senegalia massiliensis</name>
    <dbReference type="NCBI Taxonomy" id="1720316"/>
    <lineage>
        <taxon>Bacteria</taxon>
        <taxon>Bacillati</taxon>
        <taxon>Bacillota</taxon>
        <taxon>Clostridia</taxon>
        <taxon>Eubacteriales</taxon>
        <taxon>Clostridiaceae</taxon>
        <taxon>Senegalia</taxon>
    </lineage>
</organism>
<dbReference type="EMBL" id="QXXA01000007">
    <property type="protein sequence ID" value="NBI06705.1"/>
    <property type="molecule type" value="Genomic_DNA"/>
</dbReference>
<dbReference type="Pfam" id="PF00905">
    <property type="entry name" value="Transpeptidase"/>
    <property type="match status" value="1"/>
</dbReference>
<gene>
    <name evidence="3" type="ORF">D3Z33_07510</name>
</gene>
<reference evidence="3 4" key="1">
    <citation type="submission" date="2018-08" db="EMBL/GenBank/DDBJ databases">
        <title>Murine metabolic-syndrome-specific gut microbial biobank.</title>
        <authorList>
            <person name="Liu C."/>
        </authorList>
    </citation>
    <scope>NUCLEOTIDE SEQUENCE [LARGE SCALE GENOMIC DNA]</scope>
    <source>
        <strain evidence="3 4">583</strain>
    </source>
</reference>
<evidence type="ECO:0000259" key="2">
    <source>
        <dbReference type="Pfam" id="PF00905"/>
    </source>
</evidence>
<evidence type="ECO:0000256" key="1">
    <source>
        <dbReference type="SAM" id="Phobius"/>
    </source>
</evidence>
<evidence type="ECO:0000313" key="3">
    <source>
        <dbReference type="EMBL" id="NBI06705.1"/>
    </source>
</evidence>
<dbReference type="InterPro" id="IPR012338">
    <property type="entry name" value="Beta-lactam/transpept-like"/>
</dbReference>
<dbReference type="InterPro" id="IPR050515">
    <property type="entry name" value="Beta-lactam/transpept"/>
</dbReference>
<feature type="transmembrane region" description="Helical" evidence="1">
    <location>
        <begin position="23"/>
        <end position="43"/>
    </location>
</feature>
<keyword evidence="1" id="KW-1133">Transmembrane helix</keyword>
<dbReference type="Gene3D" id="3.40.710.10">
    <property type="entry name" value="DD-peptidase/beta-lactamase superfamily"/>
    <property type="match status" value="1"/>
</dbReference>
<dbReference type="SUPFAM" id="SSF56519">
    <property type="entry name" value="Penicillin binding protein dimerisation domain"/>
    <property type="match status" value="1"/>
</dbReference>
<sequence length="558" mass="63150">MMFWKYYNKTSWRYFMTKTNKRLSLFFKIFLIIFVAYIIRLSWIQLFTGPKLKQKAEQQRDYELTTSQGGTIFDRNMVPLTNKGTQKYIYTSLKTIKDNKDYQLYLLDKIKLSEEELDKYISNTKNNMLKIPAKDNINNVKNGIIVDETKEYSENNLLTHVIGYVNENGVGIGIKKEYDSLLSKSNNTKLKVILDGKSRLLSSKDDYLEVNENNDTIRNSIQLTIDYNIQQIVEEAMEEKEYKGAVIVTDVESGDILALTSQPDFDLNNIGDSNKEKDSEQMNRIIQVPYYPASTFKTVILLSALEDGIDLEQKFECNGSITLAEGQEPFSCHDNVVHGEINLKEAFTVSCNSIFIELANILGGKKILETVERIGLTNKVDIDLDLDIEEKGEVSKLEKVLGPGIGNLALGQEHIKLTPLQIHNLTMIIANNGIKKDMSIIKGYATNKGDISMQFERENDEWIFDRSYAEIIKDYMKSVVEVGTASNLDLSEYGGAAGKTGTAQKNNINNNGLFTGFSPSDNPKYAVTVIVEDIGHKYSSSTAVEVFNKIIKKINLEK</sequence>
<evidence type="ECO:0000313" key="4">
    <source>
        <dbReference type="Proteomes" id="UP000467132"/>
    </source>
</evidence>
<dbReference type="GO" id="GO:0005886">
    <property type="term" value="C:plasma membrane"/>
    <property type="evidence" value="ECO:0007669"/>
    <property type="project" value="TreeGrafter"/>
</dbReference>
<dbReference type="PANTHER" id="PTHR30627">
    <property type="entry name" value="PEPTIDOGLYCAN D,D-TRANSPEPTIDASE"/>
    <property type="match status" value="1"/>
</dbReference>
<keyword evidence="1" id="KW-0812">Transmembrane</keyword>
<dbReference type="InterPro" id="IPR036138">
    <property type="entry name" value="PBP_dimer_sf"/>
</dbReference>
<dbReference type="Gene3D" id="3.90.1310.10">
    <property type="entry name" value="Penicillin-binding protein 2a (Domain 2)"/>
    <property type="match status" value="1"/>
</dbReference>
<dbReference type="Proteomes" id="UP000467132">
    <property type="component" value="Unassembled WGS sequence"/>
</dbReference>
<name>A0A845QW12_9CLOT</name>
<comment type="caution">
    <text evidence="3">The sequence shown here is derived from an EMBL/GenBank/DDBJ whole genome shotgun (WGS) entry which is preliminary data.</text>
</comment>
<dbReference type="AlphaFoldDB" id="A0A845QW12"/>
<dbReference type="GO" id="GO:0071555">
    <property type="term" value="P:cell wall organization"/>
    <property type="evidence" value="ECO:0007669"/>
    <property type="project" value="TreeGrafter"/>
</dbReference>
<dbReference type="GO" id="GO:0008658">
    <property type="term" value="F:penicillin binding"/>
    <property type="evidence" value="ECO:0007669"/>
    <property type="project" value="InterPro"/>
</dbReference>